<dbReference type="EMBL" id="FNZA01000002">
    <property type="protein sequence ID" value="SEI88267.1"/>
    <property type="molecule type" value="Genomic_DNA"/>
</dbReference>
<keyword evidence="2" id="KW-1185">Reference proteome</keyword>
<protein>
    <recommendedName>
        <fullName evidence="3">YqcI/YcgG family protein</fullName>
    </recommendedName>
</protein>
<dbReference type="Pfam" id="PF08892">
    <property type="entry name" value="YqcI_YcgG"/>
    <property type="match status" value="1"/>
</dbReference>
<dbReference type="OrthoDB" id="283514at2"/>
<evidence type="ECO:0000313" key="1">
    <source>
        <dbReference type="EMBL" id="SEI88267.1"/>
    </source>
</evidence>
<dbReference type="Proteomes" id="UP000199223">
    <property type="component" value="Unassembled WGS sequence"/>
</dbReference>
<dbReference type="STRING" id="856736.SAMN04488058_102127"/>
<organism evidence="1 2">
    <name type="scientific">Deinococcus reticulitermitis</name>
    <dbReference type="NCBI Taxonomy" id="856736"/>
    <lineage>
        <taxon>Bacteria</taxon>
        <taxon>Thermotogati</taxon>
        <taxon>Deinococcota</taxon>
        <taxon>Deinococci</taxon>
        <taxon>Deinococcales</taxon>
        <taxon>Deinococcaceae</taxon>
        <taxon>Deinococcus</taxon>
    </lineage>
</organism>
<dbReference type="PANTHER" id="PTHR40045">
    <property type="entry name" value="YCGG FAMILY PROTEIN"/>
    <property type="match status" value="1"/>
</dbReference>
<dbReference type="AlphaFoldDB" id="A0A1H6UF16"/>
<evidence type="ECO:0008006" key="3">
    <source>
        <dbReference type="Google" id="ProtNLM"/>
    </source>
</evidence>
<dbReference type="InterPro" id="IPR014988">
    <property type="entry name" value="Uncharacterised_YqcI/YcgG"/>
</dbReference>
<dbReference type="NCBIfam" id="NF041366">
    <property type="entry name" value="GntA_guanitoxin"/>
    <property type="match status" value="1"/>
</dbReference>
<gene>
    <name evidence="1" type="ORF">SAMN04488058_102127</name>
</gene>
<name>A0A1H6UF16_9DEIO</name>
<proteinExistence type="predicted"/>
<dbReference type="RefSeq" id="WP_092263352.1">
    <property type="nucleotide sequence ID" value="NZ_FNZA01000002.1"/>
</dbReference>
<accession>A0A1H6UF16</accession>
<dbReference type="PANTHER" id="PTHR40045:SF1">
    <property type="entry name" value="YQCI_YCGG FAMILY PROTEIN"/>
    <property type="match status" value="1"/>
</dbReference>
<sequence>MTAIHTFSALLPVAGRYHLIEQGEPQATTGPVTPRALEVNRALRGKILAPDFSCVAAKAAINTSTYALGLYGELGSLEATLALARDLGRFVTDQDAMDSGFTSMIAAFDEPAGMTEHAFEERLWAQLRALHWLDPQPYSAEVSPDPTSQDFGFSFAGRGFFVIGLHPGSSRLARAFPFPALVFNAHRQFRALRETGKFDRMQQTIRARELKLQGHLNPNLANHGEISEARQYSGRAVEPDWVAPFPEAPVSGASSARCPFGFGLQAD</sequence>
<evidence type="ECO:0000313" key="2">
    <source>
        <dbReference type="Proteomes" id="UP000199223"/>
    </source>
</evidence>
<reference evidence="2" key="1">
    <citation type="submission" date="2016-10" db="EMBL/GenBank/DDBJ databases">
        <authorList>
            <person name="Varghese N."/>
            <person name="Submissions S."/>
        </authorList>
    </citation>
    <scope>NUCLEOTIDE SEQUENCE [LARGE SCALE GENOMIC DNA]</scope>
    <source>
        <strain evidence="2">CGMCC 1.10218</strain>
    </source>
</reference>